<keyword evidence="3" id="KW-0813">Transport</keyword>
<keyword evidence="8" id="KW-0046">Antibiotic resistance</keyword>
<feature type="transmembrane region" description="Helical" evidence="10">
    <location>
        <begin position="250"/>
        <end position="270"/>
    </location>
</feature>
<comment type="similarity">
    <text evidence="2">Belongs to the major facilitator superfamily. EmrB family.</text>
</comment>
<reference evidence="13" key="1">
    <citation type="journal article" date="2019" name="Int. J. Syst. Evol. Microbiol.">
        <title>The Global Catalogue of Microorganisms (GCM) 10K type strain sequencing project: providing services to taxonomists for standard genome sequencing and annotation.</title>
        <authorList>
            <consortium name="The Broad Institute Genomics Platform"/>
            <consortium name="The Broad Institute Genome Sequencing Center for Infectious Disease"/>
            <person name="Wu L."/>
            <person name="Ma J."/>
        </authorList>
    </citation>
    <scope>NUCLEOTIDE SEQUENCE [LARGE SCALE GENOMIC DNA]</scope>
    <source>
        <strain evidence="13">JCM 4565</strain>
    </source>
</reference>
<dbReference type="InterPro" id="IPR004638">
    <property type="entry name" value="EmrB-like"/>
</dbReference>
<feature type="region of interest" description="Disordered" evidence="9">
    <location>
        <begin position="555"/>
        <end position="575"/>
    </location>
</feature>
<feature type="transmembrane region" description="Helical" evidence="10">
    <location>
        <begin position="350"/>
        <end position="372"/>
    </location>
</feature>
<keyword evidence="5 10" id="KW-0812">Transmembrane</keyword>
<feature type="domain" description="Major facilitator superfamily (MFS) profile" evidence="11">
    <location>
        <begin position="94"/>
        <end position="545"/>
    </location>
</feature>
<dbReference type="EMBL" id="BAAABW010000015">
    <property type="protein sequence ID" value="GAA0348788.1"/>
    <property type="molecule type" value="Genomic_DNA"/>
</dbReference>
<evidence type="ECO:0000256" key="2">
    <source>
        <dbReference type="ARBA" id="ARBA00008537"/>
    </source>
</evidence>
<evidence type="ECO:0000313" key="12">
    <source>
        <dbReference type="EMBL" id="GAA0348788.1"/>
    </source>
</evidence>
<proteinExistence type="inferred from homology"/>
<evidence type="ECO:0000256" key="8">
    <source>
        <dbReference type="ARBA" id="ARBA00023251"/>
    </source>
</evidence>
<feature type="transmembrane region" description="Helical" evidence="10">
    <location>
        <begin position="444"/>
        <end position="465"/>
    </location>
</feature>
<comment type="subcellular location">
    <subcellularLocation>
        <location evidence="1">Cell membrane</location>
        <topology evidence="1">Multi-pass membrane protein</topology>
    </subcellularLocation>
</comment>
<keyword evidence="7 10" id="KW-0472">Membrane</keyword>
<evidence type="ECO:0000256" key="1">
    <source>
        <dbReference type="ARBA" id="ARBA00004651"/>
    </source>
</evidence>
<accession>A0ABP3GLS1</accession>
<evidence type="ECO:0000256" key="5">
    <source>
        <dbReference type="ARBA" id="ARBA00022692"/>
    </source>
</evidence>
<evidence type="ECO:0000313" key="13">
    <source>
        <dbReference type="Proteomes" id="UP001500063"/>
    </source>
</evidence>
<feature type="transmembrane region" description="Helical" evidence="10">
    <location>
        <begin position="192"/>
        <end position="210"/>
    </location>
</feature>
<evidence type="ECO:0000256" key="3">
    <source>
        <dbReference type="ARBA" id="ARBA00022448"/>
    </source>
</evidence>
<feature type="compositionally biased region" description="Low complexity" evidence="9">
    <location>
        <begin position="555"/>
        <end position="569"/>
    </location>
</feature>
<feature type="transmembrane region" description="Helical" evidence="10">
    <location>
        <begin position="311"/>
        <end position="329"/>
    </location>
</feature>
<keyword evidence="4" id="KW-1003">Cell membrane</keyword>
<dbReference type="Gene3D" id="1.20.1250.20">
    <property type="entry name" value="MFS general substrate transporter like domains"/>
    <property type="match status" value="1"/>
</dbReference>
<dbReference type="Proteomes" id="UP001500063">
    <property type="component" value="Unassembled WGS sequence"/>
</dbReference>
<evidence type="ECO:0000259" key="11">
    <source>
        <dbReference type="PROSITE" id="PS50850"/>
    </source>
</evidence>
<feature type="transmembrane region" description="Helical" evidence="10">
    <location>
        <begin position="93"/>
        <end position="112"/>
    </location>
</feature>
<evidence type="ECO:0000256" key="10">
    <source>
        <dbReference type="SAM" id="Phobius"/>
    </source>
</evidence>
<feature type="transmembrane region" description="Helical" evidence="10">
    <location>
        <begin position="485"/>
        <end position="503"/>
    </location>
</feature>
<feature type="transmembrane region" description="Helical" evidence="10">
    <location>
        <begin position="384"/>
        <end position="401"/>
    </location>
</feature>
<evidence type="ECO:0000256" key="4">
    <source>
        <dbReference type="ARBA" id="ARBA00022475"/>
    </source>
</evidence>
<dbReference type="InterPro" id="IPR036259">
    <property type="entry name" value="MFS_trans_sf"/>
</dbReference>
<dbReference type="SUPFAM" id="SSF103473">
    <property type="entry name" value="MFS general substrate transporter"/>
    <property type="match status" value="1"/>
</dbReference>
<dbReference type="PANTHER" id="PTHR42718:SF9">
    <property type="entry name" value="MAJOR FACILITATOR SUPERFAMILY MULTIDRUG TRANSPORTER MFSC"/>
    <property type="match status" value="1"/>
</dbReference>
<dbReference type="PROSITE" id="PS50850">
    <property type="entry name" value="MFS"/>
    <property type="match status" value="1"/>
</dbReference>
<dbReference type="InterPro" id="IPR011701">
    <property type="entry name" value="MFS"/>
</dbReference>
<comment type="caution">
    <text evidence="12">The sequence shown here is derived from an EMBL/GenBank/DDBJ whole genome shotgun (WGS) entry which is preliminary data.</text>
</comment>
<evidence type="ECO:0000256" key="9">
    <source>
        <dbReference type="SAM" id="MobiDB-lite"/>
    </source>
</evidence>
<dbReference type="CDD" id="cd17321">
    <property type="entry name" value="MFS_MMR_MDR_like"/>
    <property type="match status" value="1"/>
</dbReference>
<dbReference type="NCBIfam" id="TIGR00711">
    <property type="entry name" value="efflux_EmrB"/>
    <property type="match status" value="1"/>
</dbReference>
<feature type="transmembrane region" description="Helical" evidence="10">
    <location>
        <begin position="163"/>
        <end position="186"/>
    </location>
</feature>
<feature type="transmembrane region" description="Helical" evidence="10">
    <location>
        <begin position="523"/>
        <end position="544"/>
    </location>
</feature>
<sequence length="575" mass="58950">MRLGALGLAGRALPTAPPDRPVPRSGDTGPADGRAGGGTASAGAVALYWQQTGTAPACENLDVVARPAGLEEHVVSKSSPHGPVAGPGRRQRLVLASCSMSILIVVLDFTALNVALPTVQRELHASVSGLQWTLAAYGLVLASLQMVAGSTGDRIGRRRTFQAGLWIFTVGSALCAVAPTLEWLVAFRVLQAVGGAVLSPVSLSIITHTFPDDRERARAIGVWSGVAGIALAAGPLLGGVLVGSAGWRSIFWLSALVALAALALTARCVPESRALRPQPGDPIGQVLVVTLLAPLVYTIIEAPGRGWDDPMILTCGTVAVLSLLALVAYERRRTEPLLDLRFFRSAPFSMAAVIALCAMGACAGFLFLSTLYLQDARGFSALRTGLWLLPMAAMTMVFAPLSGRLTGSRGPRLPLVLAGVATAAGGLMFTVLNAESSSGLPLLAGYVLIGIGYSLVAAPITHMIVSGMPPARAGVAGAIAMTSRLCGQSLGVAVTGAVLAASLHHTTHTTVGAFAEAGRPAWWILTGCGAVVALLGVCATTPWARRTADRAAALFPASPAAPGTGPAPAEDSPRH</sequence>
<feature type="transmembrane region" description="Helical" evidence="10">
    <location>
        <begin position="413"/>
        <end position="432"/>
    </location>
</feature>
<gene>
    <name evidence="12" type="ORF">GCM10010319_26850</name>
</gene>
<dbReference type="Gene3D" id="1.20.1720.10">
    <property type="entry name" value="Multidrug resistance protein D"/>
    <property type="match status" value="1"/>
</dbReference>
<feature type="transmembrane region" description="Helical" evidence="10">
    <location>
        <begin position="132"/>
        <end position="151"/>
    </location>
</feature>
<evidence type="ECO:0000256" key="7">
    <source>
        <dbReference type="ARBA" id="ARBA00023136"/>
    </source>
</evidence>
<feature type="transmembrane region" description="Helical" evidence="10">
    <location>
        <begin position="282"/>
        <end position="299"/>
    </location>
</feature>
<name>A0ABP3GLS1_9ACTN</name>
<dbReference type="InterPro" id="IPR020846">
    <property type="entry name" value="MFS_dom"/>
</dbReference>
<dbReference type="PANTHER" id="PTHR42718">
    <property type="entry name" value="MAJOR FACILITATOR SUPERFAMILY MULTIDRUG TRANSPORTER MFSC"/>
    <property type="match status" value="1"/>
</dbReference>
<keyword evidence="6 10" id="KW-1133">Transmembrane helix</keyword>
<dbReference type="Pfam" id="PF07690">
    <property type="entry name" value="MFS_1"/>
    <property type="match status" value="1"/>
</dbReference>
<feature type="region of interest" description="Disordered" evidence="9">
    <location>
        <begin position="8"/>
        <end position="38"/>
    </location>
</feature>
<feature type="transmembrane region" description="Helical" evidence="10">
    <location>
        <begin position="222"/>
        <end position="244"/>
    </location>
</feature>
<keyword evidence="13" id="KW-1185">Reference proteome</keyword>
<organism evidence="12 13">
    <name type="scientific">Streptomyces blastmyceticus</name>
    <dbReference type="NCBI Taxonomy" id="68180"/>
    <lineage>
        <taxon>Bacteria</taxon>
        <taxon>Bacillati</taxon>
        <taxon>Actinomycetota</taxon>
        <taxon>Actinomycetes</taxon>
        <taxon>Kitasatosporales</taxon>
        <taxon>Streptomycetaceae</taxon>
        <taxon>Streptomyces</taxon>
    </lineage>
</organism>
<evidence type="ECO:0000256" key="6">
    <source>
        <dbReference type="ARBA" id="ARBA00022989"/>
    </source>
</evidence>
<protein>
    <submittedName>
        <fullName evidence="12">MFS transporter</fullName>
    </submittedName>
</protein>